<keyword evidence="4 6" id="KW-1133">Transmembrane helix</keyword>
<name>A0A1X7P0U0_9MICO</name>
<feature type="transmembrane region" description="Helical" evidence="6">
    <location>
        <begin position="192"/>
        <end position="213"/>
    </location>
</feature>
<evidence type="ECO:0000256" key="5">
    <source>
        <dbReference type="ARBA" id="ARBA00023136"/>
    </source>
</evidence>
<feature type="transmembrane region" description="Helical" evidence="6">
    <location>
        <begin position="85"/>
        <end position="108"/>
    </location>
</feature>
<feature type="transmembrane region" description="Helical" evidence="6">
    <location>
        <begin position="316"/>
        <end position="338"/>
    </location>
</feature>
<reference evidence="9" key="1">
    <citation type="submission" date="2017-04" db="EMBL/GenBank/DDBJ databases">
        <authorList>
            <person name="Varghese N."/>
            <person name="Submissions S."/>
        </authorList>
    </citation>
    <scope>NUCLEOTIDE SEQUENCE [LARGE SCALE GENOMIC DNA]</scope>
    <source>
        <strain evidence="9">VKM Ac-2121</strain>
    </source>
</reference>
<dbReference type="InterPro" id="IPR003838">
    <property type="entry name" value="ABC3_permease_C"/>
</dbReference>
<protein>
    <submittedName>
        <fullName evidence="8">Putative ABC transport system permease protein</fullName>
    </submittedName>
</protein>
<proteinExistence type="predicted"/>
<dbReference type="EMBL" id="FXBM01000002">
    <property type="protein sequence ID" value="SMH44247.1"/>
    <property type="molecule type" value="Genomic_DNA"/>
</dbReference>
<evidence type="ECO:0000256" key="6">
    <source>
        <dbReference type="SAM" id="Phobius"/>
    </source>
</evidence>
<evidence type="ECO:0000256" key="2">
    <source>
        <dbReference type="ARBA" id="ARBA00022475"/>
    </source>
</evidence>
<feature type="transmembrane region" description="Helical" evidence="6">
    <location>
        <begin position="277"/>
        <end position="296"/>
    </location>
</feature>
<comment type="subcellular location">
    <subcellularLocation>
        <location evidence="1">Cell membrane</location>
        <topology evidence="1">Multi-pass membrane protein</topology>
    </subcellularLocation>
</comment>
<gene>
    <name evidence="8" type="ORF">SAMN06295885_2327</name>
</gene>
<sequence length="442" mass="44548">MLTLLRSDLLGDLRLWWGTFFVLVAAGAVAGVPTTLIETALNEEGFLRLGILAVASTALVLATVSLVLVLSSTVRTLVELRRRTFALWLVVGMQPAQVAVIVVCEVALVASAGAGVGAAVAYGLCPSLVGILLEGSSGLQDVRPVLSPGSALLGGLVAVVVAVLAALPLAREAGSTPVLSLLRGEQPRRVRVVRRAILAVLLVAVAGSMYAGLPGALPSGAAQSVLLGPVLIAAAATAAPVYMPALIRLWTSVIPARVSVAWFLARETVITSAQRSSAAVVAFLVAIGLPWTFLVGQQTVASAVSGAGSAVDPRPLALLLGGPALLAAIGAAAGLLMASSNREREDALLEAAGADDSARTLTSAWEALIYVVTAGIVAGIVAVAVGGGATLFLVAVAPAVRPALVPGVAVGATLVCLLLGWIATFAPRLGRTRAIVEVLGES</sequence>
<feature type="transmembrane region" description="Helical" evidence="6">
    <location>
        <begin position="145"/>
        <end position="170"/>
    </location>
</feature>
<keyword evidence="5 6" id="KW-0472">Membrane</keyword>
<evidence type="ECO:0000259" key="7">
    <source>
        <dbReference type="Pfam" id="PF02687"/>
    </source>
</evidence>
<keyword evidence="3 6" id="KW-0812">Transmembrane</keyword>
<keyword evidence="2" id="KW-1003">Cell membrane</keyword>
<evidence type="ECO:0000256" key="4">
    <source>
        <dbReference type="ARBA" id="ARBA00022989"/>
    </source>
</evidence>
<feature type="transmembrane region" description="Helical" evidence="6">
    <location>
        <begin position="114"/>
        <end position="133"/>
    </location>
</feature>
<dbReference type="OrthoDB" id="3171962at2"/>
<dbReference type="RefSeq" id="WP_085476751.1">
    <property type="nucleotide sequence ID" value="NZ_FXBM01000002.1"/>
</dbReference>
<dbReference type="STRING" id="1891671.SAMN06295885_2327"/>
<accession>A0A1X7P0U0</accession>
<dbReference type="Pfam" id="PF02687">
    <property type="entry name" value="FtsX"/>
    <property type="match status" value="1"/>
</dbReference>
<feature type="domain" description="ABC3 transporter permease C-terminal" evidence="7">
    <location>
        <begin position="58"/>
        <end position="175"/>
    </location>
</feature>
<evidence type="ECO:0000313" key="8">
    <source>
        <dbReference type="EMBL" id="SMH44247.1"/>
    </source>
</evidence>
<evidence type="ECO:0000256" key="3">
    <source>
        <dbReference type="ARBA" id="ARBA00022692"/>
    </source>
</evidence>
<keyword evidence="9" id="KW-1185">Reference proteome</keyword>
<dbReference type="Proteomes" id="UP000193711">
    <property type="component" value="Unassembled WGS sequence"/>
</dbReference>
<organism evidence="8 9">
    <name type="scientific">Rathayibacter oskolensis</name>
    <dbReference type="NCBI Taxonomy" id="1891671"/>
    <lineage>
        <taxon>Bacteria</taxon>
        <taxon>Bacillati</taxon>
        <taxon>Actinomycetota</taxon>
        <taxon>Actinomycetes</taxon>
        <taxon>Micrococcales</taxon>
        <taxon>Microbacteriaceae</taxon>
        <taxon>Rathayibacter</taxon>
    </lineage>
</organism>
<feature type="transmembrane region" description="Helical" evidence="6">
    <location>
        <begin position="15"/>
        <end position="37"/>
    </location>
</feature>
<feature type="transmembrane region" description="Helical" evidence="6">
    <location>
        <begin position="403"/>
        <end position="423"/>
    </location>
</feature>
<feature type="transmembrane region" description="Helical" evidence="6">
    <location>
        <begin position="49"/>
        <end position="73"/>
    </location>
</feature>
<evidence type="ECO:0000313" key="9">
    <source>
        <dbReference type="Proteomes" id="UP000193711"/>
    </source>
</evidence>
<feature type="transmembrane region" description="Helical" evidence="6">
    <location>
        <begin position="367"/>
        <end position="397"/>
    </location>
</feature>
<evidence type="ECO:0000256" key="1">
    <source>
        <dbReference type="ARBA" id="ARBA00004651"/>
    </source>
</evidence>
<dbReference type="AlphaFoldDB" id="A0A1X7P0U0"/>
<dbReference type="GO" id="GO:0005886">
    <property type="term" value="C:plasma membrane"/>
    <property type="evidence" value="ECO:0007669"/>
    <property type="project" value="UniProtKB-SubCell"/>
</dbReference>
<feature type="transmembrane region" description="Helical" evidence="6">
    <location>
        <begin position="225"/>
        <end position="243"/>
    </location>
</feature>